<dbReference type="GO" id="GO:0016791">
    <property type="term" value="F:phosphatase activity"/>
    <property type="evidence" value="ECO:0007669"/>
    <property type="project" value="TreeGrafter"/>
</dbReference>
<evidence type="ECO:0000256" key="4">
    <source>
        <dbReference type="ARBA" id="ARBA00022842"/>
    </source>
</evidence>
<dbReference type="InterPro" id="IPR051400">
    <property type="entry name" value="HAD-like_hydrolase"/>
</dbReference>
<dbReference type="GO" id="GO:0044281">
    <property type="term" value="P:small molecule metabolic process"/>
    <property type="evidence" value="ECO:0007669"/>
    <property type="project" value="UniProtKB-ARBA"/>
</dbReference>
<keyword evidence="4" id="KW-0460">Magnesium</keyword>
<dbReference type="NCBIfam" id="TIGR01549">
    <property type="entry name" value="HAD-SF-IA-v1"/>
    <property type="match status" value="1"/>
</dbReference>
<dbReference type="InterPro" id="IPR036412">
    <property type="entry name" value="HAD-like_sf"/>
</dbReference>
<gene>
    <name evidence="5" type="ORF">GO621_11605</name>
</gene>
<dbReference type="PANTHER" id="PTHR46470:SF2">
    <property type="entry name" value="GLYCERALDEHYDE 3-PHOSPHATE PHOSPHATASE"/>
    <property type="match status" value="1"/>
</dbReference>
<dbReference type="Gene3D" id="3.40.50.1000">
    <property type="entry name" value="HAD superfamily/HAD-like"/>
    <property type="match status" value="1"/>
</dbReference>
<keyword evidence="2" id="KW-0479">Metal-binding</keyword>
<accession>A0A7K1SY47</accession>
<dbReference type="InterPro" id="IPR023214">
    <property type="entry name" value="HAD_sf"/>
</dbReference>
<evidence type="ECO:0000256" key="1">
    <source>
        <dbReference type="ARBA" id="ARBA00001946"/>
    </source>
</evidence>
<dbReference type="EMBL" id="WPIK01000009">
    <property type="protein sequence ID" value="MVN22177.1"/>
    <property type="molecule type" value="Genomic_DNA"/>
</dbReference>
<dbReference type="PANTHER" id="PTHR46470">
    <property type="entry name" value="N-ACYLNEURAMINATE-9-PHOSPHATASE"/>
    <property type="match status" value="1"/>
</dbReference>
<name>A0A7K1SY47_9SPHI</name>
<evidence type="ECO:0000313" key="5">
    <source>
        <dbReference type="EMBL" id="MVN22177.1"/>
    </source>
</evidence>
<dbReference type="Gene3D" id="1.10.150.520">
    <property type="match status" value="1"/>
</dbReference>
<dbReference type="AlphaFoldDB" id="A0A7K1SY47"/>
<comment type="cofactor">
    <cofactor evidence="1">
        <name>Mg(2+)</name>
        <dbReference type="ChEBI" id="CHEBI:18420"/>
    </cofactor>
</comment>
<comment type="caution">
    <text evidence="5">The sequence shown here is derived from an EMBL/GenBank/DDBJ whole genome shotgun (WGS) entry which is preliminary data.</text>
</comment>
<evidence type="ECO:0000256" key="2">
    <source>
        <dbReference type="ARBA" id="ARBA00022723"/>
    </source>
</evidence>
<proteinExistence type="predicted"/>
<evidence type="ECO:0000256" key="3">
    <source>
        <dbReference type="ARBA" id="ARBA00022801"/>
    </source>
</evidence>
<dbReference type="RefSeq" id="WP_157567166.1">
    <property type="nucleotide sequence ID" value="NZ_WPIK01000009.1"/>
</dbReference>
<protein>
    <submittedName>
        <fullName evidence="5">HAD-IA family hydrolase</fullName>
    </submittedName>
</protein>
<dbReference type="Proteomes" id="UP000462014">
    <property type="component" value="Unassembled WGS sequence"/>
</dbReference>
<dbReference type="Pfam" id="PF00702">
    <property type="entry name" value="Hydrolase"/>
    <property type="match status" value="1"/>
</dbReference>
<organism evidence="5 6">
    <name type="scientific">Mucilaginibacter arboris</name>
    <dbReference type="NCBI Taxonomy" id="2682090"/>
    <lineage>
        <taxon>Bacteria</taxon>
        <taxon>Pseudomonadati</taxon>
        <taxon>Bacteroidota</taxon>
        <taxon>Sphingobacteriia</taxon>
        <taxon>Sphingobacteriales</taxon>
        <taxon>Sphingobacteriaceae</taxon>
        <taxon>Mucilaginibacter</taxon>
    </lineage>
</organism>
<keyword evidence="3 5" id="KW-0378">Hydrolase</keyword>
<sequence>MKKALIFDLDDTIYPTKSVADKMFAELYALIEKHVSEYVFKEIKEDILTSPFQKVAHRYEFSKELQQEGMKLSEEMEYNEPIKPFDDYSFIKELKVDKFLVTAGYTKLQKSKIKQLGIEKDFKEIFISDPAKTGGSKTEVFELILNKYHYQPSDVLVIGDNPEAEITAAKELNLDTYLYDAEGKYSPALADYYGNNYNNLKEVLEKEEAPEKL</sequence>
<keyword evidence="6" id="KW-1185">Reference proteome</keyword>
<dbReference type="InterPro" id="IPR006439">
    <property type="entry name" value="HAD-SF_hydro_IA"/>
</dbReference>
<reference evidence="5 6" key="1">
    <citation type="submission" date="2019-12" db="EMBL/GenBank/DDBJ databases">
        <title>Mucilaginibacter sp. HMF7410 genome sequencing and assembly.</title>
        <authorList>
            <person name="Kang H."/>
            <person name="Cha I."/>
            <person name="Kim H."/>
            <person name="Joh K."/>
        </authorList>
    </citation>
    <scope>NUCLEOTIDE SEQUENCE [LARGE SCALE GENOMIC DNA]</scope>
    <source>
        <strain evidence="5 6">HMF7410</strain>
    </source>
</reference>
<dbReference type="SUPFAM" id="SSF56784">
    <property type="entry name" value="HAD-like"/>
    <property type="match status" value="1"/>
</dbReference>
<evidence type="ECO:0000313" key="6">
    <source>
        <dbReference type="Proteomes" id="UP000462014"/>
    </source>
</evidence>
<dbReference type="GO" id="GO:0046872">
    <property type="term" value="F:metal ion binding"/>
    <property type="evidence" value="ECO:0007669"/>
    <property type="project" value="UniProtKB-KW"/>
</dbReference>